<evidence type="ECO:0000256" key="8">
    <source>
        <dbReference type="ARBA" id="ARBA00022982"/>
    </source>
</evidence>
<dbReference type="InterPro" id="IPR052168">
    <property type="entry name" value="Cytochrome_b561_oxidase"/>
</dbReference>
<evidence type="ECO:0000256" key="13">
    <source>
        <dbReference type="SAM" id="Phobius"/>
    </source>
</evidence>
<proteinExistence type="inferred from homology"/>
<dbReference type="Pfam" id="PF01292">
    <property type="entry name" value="Ni_hydr_CYTB"/>
    <property type="match status" value="1"/>
</dbReference>
<evidence type="ECO:0000256" key="5">
    <source>
        <dbReference type="ARBA" id="ARBA00022617"/>
    </source>
</evidence>
<dbReference type="Proteomes" id="UP000036959">
    <property type="component" value="Unassembled WGS sequence"/>
</dbReference>
<feature type="transmembrane region" description="Helical" evidence="13">
    <location>
        <begin position="106"/>
        <end position="126"/>
    </location>
</feature>
<dbReference type="PANTHER" id="PTHR30529:SF1">
    <property type="entry name" value="CYTOCHROME B561 HOMOLOG 2"/>
    <property type="match status" value="1"/>
</dbReference>
<dbReference type="GO" id="GO:0009055">
    <property type="term" value="F:electron transfer activity"/>
    <property type="evidence" value="ECO:0007669"/>
    <property type="project" value="InterPro"/>
</dbReference>
<evidence type="ECO:0000256" key="7">
    <source>
        <dbReference type="ARBA" id="ARBA00022723"/>
    </source>
</evidence>
<keyword evidence="4" id="KW-1003">Cell membrane</keyword>
<comment type="caution">
    <text evidence="15">The sequence shown here is derived from an EMBL/GenBank/DDBJ whole genome shotgun (WGS) entry which is preliminary data.</text>
</comment>
<keyword evidence="8" id="KW-0249">Electron transport</keyword>
<evidence type="ECO:0000313" key="15">
    <source>
        <dbReference type="EMBL" id="KND62406.1"/>
    </source>
</evidence>
<keyword evidence="16" id="KW-1185">Reference proteome</keyword>
<reference evidence="16" key="1">
    <citation type="submission" date="2015-06" db="EMBL/GenBank/DDBJ databases">
        <title>Comparative genomics of Burkholderia leaf nodule symbionts.</title>
        <authorList>
            <person name="Carlier A."/>
            <person name="Eberl L."/>
            <person name="Pinto-Carbo M."/>
        </authorList>
    </citation>
    <scope>NUCLEOTIDE SEQUENCE [LARGE SCALE GENOMIC DNA]</scope>
    <source>
        <strain evidence="16">UZHbot4</strain>
    </source>
</reference>
<dbReference type="GO" id="GO:0046872">
    <property type="term" value="F:metal ion binding"/>
    <property type="evidence" value="ECO:0007669"/>
    <property type="project" value="UniProtKB-KW"/>
</dbReference>
<dbReference type="SUPFAM" id="SSF81342">
    <property type="entry name" value="Transmembrane di-heme cytochromes"/>
    <property type="match status" value="1"/>
</dbReference>
<evidence type="ECO:0000256" key="9">
    <source>
        <dbReference type="ARBA" id="ARBA00022989"/>
    </source>
</evidence>
<feature type="domain" description="Cytochrome b561 bacterial/Ni-hydrogenase" evidence="14">
    <location>
        <begin position="20"/>
        <end position="190"/>
    </location>
</feature>
<dbReference type="InterPro" id="IPR016174">
    <property type="entry name" value="Di-haem_cyt_TM"/>
</dbReference>
<dbReference type="RefSeq" id="WP_050451432.1">
    <property type="nucleotide sequence ID" value="NZ_LFJJ01000001.1"/>
</dbReference>
<dbReference type="AlphaFoldDB" id="A0A0L0MJD5"/>
<dbReference type="PANTHER" id="PTHR30529">
    <property type="entry name" value="CYTOCHROME B561"/>
    <property type="match status" value="1"/>
</dbReference>
<feature type="transmembrane region" description="Helical" evidence="13">
    <location>
        <begin position="21"/>
        <end position="46"/>
    </location>
</feature>
<keyword evidence="5" id="KW-0349">Heme</keyword>
<keyword evidence="6 13" id="KW-0812">Transmembrane</keyword>
<evidence type="ECO:0000256" key="12">
    <source>
        <dbReference type="ARBA" id="ARBA00037975"/>
    </source>
</evidence>
<dbReference type="GO" id="GO:0022904">
    <property type="term" value="P:respiratory electron transport chain"/>
    <property type="evidence" value="ECO:0007669"/>
    <property type="project" value="InterPro"/>
</dbReference>
<dbReference type="GO" id="GO:0005886">
    <property type="term" value="C:plasma membrane"/>
    <property type="evidence" value="ECO:0007669"/>
    <property type="project" value="UniProtKB-SubCell"/>
</dbReference>
<keyword evidence="9 13" id="KW-1133">Transmembrane helix</keyword>
<keyword evidence="7" id="KW-0479">Metal-binding</keyword>
<dbReference type="PATRIC" id="fig|242163.4.peg.70"/>
<name>A0A0L0MJD5_9BURK</name>
<keyword evidence="10" id="KW-0408">Iron</keyword>
<accession>A0A0L0MJD5</accession>
<feature type="transmembrane region" description="Helical" evidence="13">
    <location>
        <begin position="146"/>
        <end position="171"/>
    </location>
</feature>
<dbReference type="OrthoDB" id="8536275at2"/>
<evidence type="ECO:0000256" key="1">
    <source>
        <dbReference type="ARBA" id="ARBA00001970"/>
    </source>
</evidence>
<dbReference type="GO" id="GO:0020037">
    <property type="term" value="F:heme binding"/>
    <property type="evidence" value="ECO:0007669"/>
    <property type="project" value="TreeGrafter"/>
</dbReference>
<gene>
    <name evidence="15" type="ORF">BVER_01609c</name>
</gene>
<dbReference type="EMBL" id="LFJJ01000001">
    <property type="protein sequence ID" value="KND62406.1"/>
    <property type="molecule type" value="Genomic_DNA"/>
</dbReference>
<comment type="cofactor">
    <cofactor evidence="1">
        <name>heme b</name>
        <dbReference type="ChEBI" id="CHEBI:60344"/>
    </cofactor>
</comment>
<comment type="subcellular location">
    <subcellularLocation>
        <location evidence="2">Cell membrane</location>
        <topology evidence="2">Multi-pass membrane protein</topology>
    </subcellularLocation>
</comment>
<evidence type="ECO:0000256" key="6">
    <source>
        <dbReference type="ARBA" id="ARBA00022692"/>
    </source>
</evidence>
<protein>
    <submittedName>
        <fullName evidence="15">Cytochrome B561</fullName>
    </submittedName>
</protein>
<keyword evidence="3" id="KW-0813">Transport</keyword>
<evidence type="ECO:0000259" key="14">
    <source>
        <dbReference type="Pfam" id="PF01292"/>
    </source>
</evidence>
<evidence type="ECO:0000256" key="10">
    <source>
        <dbReference type="ARBA" id="ARBA00023004"/>
    </source>
</evidence>
<evidence type="ECO:0000313" key="16">
    <source>
        <dbReference type="Proteomes" id="UP000036959"/>
    </source>
</evidence>
<evidence type="ECO:0000256" key="11">
    <source>
        <dbReference type="ARBA" id="ARBA00023136"/>
    </source>
</evidence>
<dbReference type="InterPro" id="IPR011577">
    <property type="entry name" value="Cyt_b561_bac/Ni-Hgenase"/>
</dbReference>
<keyword evidence="11 13" id="KW-0472">Membrane</keyword>
<evidence type="ECO:0000256" key="4">
    <source>
        <dbReference type="ARBA" id="ARBA00022475"/>
    </source>
</evidence>
<feature type="transmembrane region" description="Helical" evidence="13">
    <location>
        <begin position="66"/>
        <end position="85"/>
    </location>
</feature>
<evidence type="ECO:0000256" key="3">
    <source>
        <dbReference type="ARBA" id="ARBA00022448"/>
    </source>
</evidence>
<evidence type="ECO:0000256" key="2">
    <source>
        <dbReference type="ARBA" id="ARBA00004651"/>
    </source>
</evidence>
<dbReference type="Gene3D" id="1.20.950.20">
    <property type="entry name" value="Transmembrane di-heme cytochromes, Chain C"/>
    <property type="match status" value="1"/>
</dbReference>
<sequence length="190" mass="21397">MSAARTPAATRNAANPANERFARPLIGLHWIIAIAIIAMLCVGFYMGSLPRGLPFKSTLVNVHKSLGITVFLLVLLRIWARLAYSRPPLPPMQTWQRAAAASITQALLYVGMVGMPLTGYLGSSFNKFGTKFWGLPLPQWGWDDKGLRHIFFIIHEYLAWMMIAMIALHFLGALKHQLIDRDGLLRRMWP</sequence>
<comment type="similarity">
    <text evidence="12">Belongs to the cytochrome b561 family.</text>
</comment>
<organism evidence="15 16">
    <name type="scientific">Candidatus Burkholderia verschuerenii</name>
    <dbReference type="NCBI Taxonomy" id="242163"/>
    <lineage>
        <taxon>Bacteria</taxon>
        <taxon>Pseudomonadati</taxon>
        <taxon>Pseudomonadota</taxon>
        <taxon>Betaproteobacteria</taxon>
        <taxon>Burkholderiales</taxon>
        <taxon>Burkholderiaceae</taxon>
        <taxon>Burkholderia</taxon>
    </lineage>
</organism>